<organism evidence="11">
    <name type="scientific">Stegastes partitus</name>
    <name type="common">bicolor damselfish</name>
    <dbReference type="NCBI Taxonomy" id="144197"/>
    <lineage>
        <taxon>Eukaryota</taxon>
        <taxon>Metazoa</taxon>
        <taxon>Chordata</taxon>
        <taxon>Craniata</taxon>
        <taxon>Vertebrata</taxon>
        <taxon>Euteleostomi</taxon>
        <taxon>Actinopterygii</taxon>
        <taxon>Neopterygii</taxon>
        <taxon>Teleostei</taxon>
        <taxon>Neoteleostei</taxon>
        <taxon>Acanthomorphata</taxon>
        <taxon>Ovalentaria</taxon>
        <taxon>Pomacentridae</taxon>
        <taxon>Stegastes</taxon>
    </lineage>
</organism>
<dbReference type="PANTHER" id="PTHR12189:SF2">
    <property type="entry name" value="MRNA CAP GUANINE-N7 METHYLTRANSFERASE"/>
    <property type="match status" value="1"/>
</dbReference>
<keyword evidence="9" id="KW-0812">Transmembrane</keyword>
<evidence type="ECO:0000256" key="9">
    <source>
        <dbReference type="SAM" id="Phobius"/>
    </source>
</evidence>
<dbReference type="GO" id="GO:0005634">
    <property type="term" value="C:nucleus"/>
    <property type="evidence" value="ECO:0007669"/>
    <property type="project" value="TreeGrafter"/>
</dbReference>
<dbReference type="Pfam" id="PF03291">
    <property type="entry name" value="mRNA_G-N7_MeTrfase"/>
    <property type="match status" value="1"/>
</dbReference>
<evidence type="ECO:0000313" key="11">
    <source>
        <dbReference type="Ensembl" id="ENSSPAP00000013589.1"/>
    </source>
</evidence>
<keyword evidence="9" id="KW-0472">Membrane</keyword>
<evidence type="ECO:0000256" key="2">
    <source>
        <dbReference type="ARBA" id="ARBA00022603"/>
    </source>
</evidence>
<dbReference type="GeneTree" id="ENSGT00390000002368"/>
<accession>A0A3B5A6L1</accession>
<dbReference type="SUPFAM" id="SSF53335">
    <property type="entry name" value="S-adenosyl-L-methionine-dependent methyltransferases"/>
    <property type="match status" value="1"/>
</dbReference>
<evidence type="ECO:0000256" key="3">
    <source>
        <dbReference type="ARBA" id="ARBA00022679"/>
    </source>
</evidence>
<comment type="catalytic activity">
    <reaction evidence="7">
        <text>a 5'-end (5'-triphosphoguanosine)-ribonucleoside in mRNA + S-adenosyl-L-methionine = a 5'-end (N(7)-methyl 5'-triphosphoguanosine)-ribonucleoside in mRNA + S-adenosyl-L-homocysteine</text>
        <dbReference type="Rhea" id="RHEA:67008"/>
        <dbReference type="Rhea" id="RHEA-COMP:17166"/>
        <dbReference type="Rhea" id="RHEA-COMP:17167"/>
        <dbReference type="ChEBI" id="CHEBI:57856"/>
        <dbReference type="ChEBI" id="CHEBI:59789"/>
        <dbReference type="ChEBI" id="CHEBI:156461"/>
        <dbReference type="ChEBI" id="CHEBI:167617"/>
        <dbReference type="EC" id="2.1.1.56"/>
    </reaction>
</comment>
<dbReference type="GO" id="GO:0004482">
    <property type="term" value="F:mRNA 5'-cap (guanine-N7-)-methyltransferase activity"/>
    <property type="evidence" value="ECO:0007669"/>
    <property type="project" value="UniProtKB-EC"/>
</dbReference>
<dbReference type="InterPro" id="IPR039753">
    <property type="entry name" value="RG7MT1"/>
</dbReference>
<evidence type="ECO:0000256" key="1">
    <source>
        <dbReference type="ARBA" id="ARBA00011926"/>
    </source>
</evidence>
<evidence type="ECO:0000256" key="7">
    <source>
        <dbReference type="ARBA" id="ARBA00044712"/>
    </source>
</evidence>
<keyword evidence="6" id="KW-0506">mRNA capping</keyword>
<dbReference type="InterPro" id="IPR004971">
    <property type="entry name" value="mRNA_G-N7_MeTrfase_dom"/>
</dbReference>
<dbReference type="PANTHER" id="PTHR12189">
    <property type="entry name" value="MRNA GUANINE-7- METHYLTRANSFERASE"/>
    <property type="match status" value="1"/>
</dbReference>
<evidence type="ECO:0000259" key="10">
    <source>
        <dbReference type="PROSITE" id="PS51562"/>
    </source>
</evidence>
<evidence type="ECO:0000256" key="6">
    <source>
        <dbReference type="ARBA" id="ARBA00023042"/>
    </source>
</evidence>
<feature type="region of interest" description="Disordered" evidence="8">
    <location>
        <begin position="39"/>
        <end position="75"/>
    </location>
</feature>
<feature type="domain" description="MRNA cap 0 methyltransferase" evidence="10">
    <location>
        <begin position="106"/>
        <end position="212"/>
    </location>
</feature>
<dbReference type="GO" id="GO:0003723">
    <property type="term" value="F:RNA binding"/>
    <property type="evidence" value="ECO:0007669"/>
    <property type="project" value="UniProtKB-KW"/>
</dbReference>
<keyword evidence="9" id="KW-1133">Transmembrane helix</keyword>
<evidence type="ECO:0000256" key="4">
    <source>
        <dbReference type="ARBA" id="ARBA00022691"/>
    </source>
</evidence>
<keyword evidence="2" id="KW-0489">Methyltransferase</keyword>
<keyword evidence="6" id="KW-0507">mRNA processing</keyword>
<evidence type="ECO:0000256" key="8">
    <source>
        <dbReference type="SAM" id="MobiDB-lite"/>
    </source>
</evidence>
<reference evidence="11" key="1">
    <citation type="submission" date="2023-09" db="UniProtKB">
        <authorList>
            <consortium name="Ensembl"/>
        </authorList>
    </citation>
    <scope>IDENTIFICATION</scope>
</reference>
<protein>
    <recommendedName>
        <fullName evidence="1">mRNA (guanine-N(7))-methyltransferase</fullName>
        <ecNumber evidence="1">2.1.1.56</ecNumber>
    </recommendedName>
</protein>
<keyword evidence="5" id="KW-0694">RNA-binding</keyword>
<dbReference type="AlphaFoldDB" id="A0A3B5A6L1"/>
<dbReference type="PROSITE" id="PS51562">
    <property type="entry name" value="RNA_CAP0_MT"/>
    <property type="match status" value="1"/>
</dbReference>
<proteinExistence type="predicted"/>
<keyword evidence="3" id="KW-0808">Transferase</keyword>
<dbReference type="Gene3D" id="3.40.50.150">
    <property type="entry name" value="Vaccinia Virus protein VP39"/>
    <property type="match status" value="1"/>
</dbReference>
<dbReference type="CDD" id="cd02440">
    <property type="entry name" value="AdoMet_MTases"/>
    <property type="match status" value="1"/>
</dbReference>
<evidence type="ECO:0000256" key="5">
    <source>
        <dbReference type="ARBA" id="ARBA00022884"/>
    </source>
</evidence>
<dbReference type="InterPro" id="IPR029063">
    <property type="entry name" value="SAM-dependent_MTases_sf"/>
</dbReference>
<dbReference type="EC" id="2.1.1.56" evidence="1"/>
<sequence>MIKPLIVNYFYLRAFFLIILSLSHLLCVQMELESLRTDVEKEGGKEEDEEEKKGGQKAGTKRRHEDEEEETSPTKKLVKHFEQLSQIVATHYNRLQEVGLAARSQSRIFFMRNFNNWLKSVLIGEILEQVREAGPQQVSVLDLGCGKGGDLLKWRRGGINHLVCADIAGVSVEQCQSRYDDMKRKSHANERIFSAEFITADCSKVEPWTTLS</sequence>
<dbReference type="Ensembl" id="ENSSPAT00000013816.1">
    <property type="protein sequence ID" value="ENSSPAP00000013589.1"/>
    <property type="gene ID" value="ENSSPAG00000010250.1"/>
</dbReference>
<keyword evidence="4" id="KW-0949">S-adenosyl-L-methionine</keyword>
<name>A0A3B5A6L1_9TELE</name>
<feature type="transmembrane region" description="Helical" evidence="9">
    <location>
        <begin position="6"/>
        <end position="27"/>
    </location>
</feature>